<reference evidence="7" key="1">
    <citation type="submission" date="2017-05" db="EMBL/GenBank/DDBJ databases">
        <title>New viruses from a metagenomic survey of invertebrates and Fucus.</title>
        <authorList>
            <person name="Waldron F.M."/>
            <person name="Obbard D.J."/>
        </authorList>
    </citation>
    <scope>NUCLEOTIDE SEQUENCE</scope>
    <source>
        <strain evidence="7">G94</strain>
    </source>
</reference>
<dbReference type="InterPro" id="IPR001795">
    <property type="entry name" value="RNA-dir_pol_luteovirus"/>
</dbReference>
<accession>A0A221LFD7</accession>
<keyword evidence="1 7" id="KW-0696">RNA-directed RNA polymerase</keyword>
<evidence type="ECO:0000313" key="7">
    <source>
        <dbReference type="EMBL" id="ASM94007.1"/>
    </source>
</evidence>
<dbReference type="GO" id="GO:0003723">
    <property type="term" value="F:RNA binding"/>
    <property type="evidence" value="ECO:0007669"/>
    <property type="project" value="InterPro"/>
</dbReference>
<dbReference type="SUPFAM" id="SSF56672">
    <property type="entry name" value="DNA/RNA polymerases"/>
    <property type="match status" value="1"/>
</dbReference>
<organism evidence="7">
    <name type="scientific">Caledonia beadlet anemone sobemo-like virus 1</name>
    <dbReference type="NCBI Taxonomy" id="2021926"/>
    <lineage>
        <taxon>Viruses</taxon>
        <taxon>Riboviria</taxon>
        <taxon>Orthornavirae</taxon>
        <taxon>Pisuviricota</taxon>
        <taxon>Pisoniviricetes</taxon>
        <taxon>Sobelivirales</taxon>
        <taxon>Solemoviridae</taxon>
        <taxon>Sobemovirus</taxon>
    </lineage>
</organism>
<proteinExistence type="predicted"/>
<dbReference type="InterPro" id="IPR043502">
    <property type="entry name" value="DNA/RNA_pol_sf"/>
</dbReference>
<keyword evidence="4" id="KW-0547">Nucleotide-binding</keyword>
<protein>
    <submittedName>
        <fullName evidence="7">Putative RNA-dependent RNA polymerase</fullName>
    </submittedName>
</protein>
<evidence type="ECO:0000256" key="5">
    <source>
        <dbReference type="ARBA" id="ARBA00048744"/>
    </source>
</evidence>
<feature type="compositionally biased region" description="Polar residues" evidence="6">
    <location>
        <begin position="1"/>
        <end position="15"/>
    </location>
</feature>
<evidence type="ECO:0000256" key="4">
    <source>
        <dbReference type="ARBA" id="ARBA00022741"/>
    </source>
</evidence>
<dbReference type="GO" id="GO:0003968">
    <property type="term" value="F:RNA-directed RNA polymerase activity"/>
    <property type="evidence" value="ECO:0007669"/>
    <property type="project" value="UniProtKB-KW"/>
</dbReference>
<dbReference type="PRINTS" id="PR00914">
    <property type="entry name" value="LVIRUSRNAPOL"/>
</dbReference>
<sequence>MRVSHQTTRTTSQRDTGVRSCKATGLPDAQAVAGASMPGSSGAVSFESYQDYENFASGPAVVQVSKEEIEEVFGETTYSKPPKSADRGAILHSLRLHERINRAARDRECANKESLSSGVESFKEQHHDFRAHACTQSDCLASCEESGLPIDPSCYDATNFHKFQSWISSFTDVESDSRVLDPRSSPGHPWLAYGNTNGEAFGYIPGVGYRGPNCLLLYNKLLERWEELLEAPVCDPINPFIKQEGHKPSKVDEGRWRLISGVGATDQLVAELLFGSFMRRVKTHGFWKGMPVGWSYIQEGGLRAFLELSEGLDVCADRSSWDWTVTQPLAEAMIELLCFYAVDEPRARNHCVAMLGPKVFKFCGTEVDIDFWCMVSGWKLTLIFNLFCQILLHYYAEIRLGRDFGRIIAMGDDTLQEGVVGDDYFRCISETGAVIRDLDVKREFCGFHFCEESYNPSYVDKHSFNLQNISPDTLVETLTSYCYVYAFDTERFNFLSSWLDKLGSPTPDRDQIRVMVHGESRFGSRQQRVV</sequence>
<evidence type="ECO:0000256" key="6">
    <source>
        <dbReference type="SAM" id="MobiDB-lite"/>
    </source>
</evidence>
<dbReference type="GO" id="GO:0006351">
    <property type="term" value="P:DNA-templated transcription"/>
    <property type="evidence" value="ECO:0007669"/>
    <property type="project" value="InterPro"/>
</dbReference>
<evidence type="ECO:0000256" key="2">
    <source>
        <dbReference type="ARBA" id="ARBA00022679"/>
    </source>
</evidence>
<dbReference type="GO" id="GO:0000166">
    <property type="term" value="F:nucleotide binding"/>
    <property type="evidence" value="ECO:0007669"/>
    <property type="project" value="UniProtKB-KW"/>
</dbReference>
<evidence type="ECO:0000256" key="1">
    <source>
        <dbReference type="ARBA" id="ARBA00022484"/>
    </source>
</evidence>
<comment type="catalytic activity">
    <reaction evidence="5">
        <text>RNA(n) + a ribonucleoside 5'-triphosphate = RNA(n+1) + diphosphate</text>
        <dbReference type="Rhea" id="RHEA:21248"/>
        <dbReference type="Rhea" id="RHEA-COMP:14527"/>
        <dbReference type="Rhea" id="RHEA-COMP:17342"/>
        <dbReference type="ChEBI" id="CHEBI:33019"/>
        <dbReference type="ChEBI" id="CHEBI:61557"/>
        <dbReference type="ChEBI" id="CHEBI:140395"/>
        <dbReference type="EC" id="2.7.7.48"/>
    </reaction>
</comment>
<keyword evidence="3" id="KW-0548">Nucleotidyltransferase</keyword>
<dbReference type="EMBL" id="MF189986">
    <property type="protein sequence ID" value="ASM94007.1"/>
    <property type="molecule type" value="Genomic_RNA"/>
</dbReference>
<keyword evidence="2" id="KW-0808">Transferase</keyword>
<name>A0A221LFD7_9VIRU</name>
<evidence type="ECO:0000256" key="3">
    <source>
        <dbReference type="ARBA" id="ARBA00022695"/>
    </source>
</evidence>
<feature type="region of interest" description="Disordered" evidence="6">
    <location>
        <begin position="1"/>
        <end position="21"/>
    </location>
</feature>